<dbReference type="PANTHER" id="PTHR19422:SF123">
    <property type="entry name" value="RT1 CLASS I, LOCUS CE15"/>
    <property type="match status" value="1"/>
</dbReference>
<name>A0A852MER6_9AVES</name>
<sequence>QGSIGVDLATAVEVTLRDQNVTLIPTTAKGPLYHEKSSVGGLLLGSSSAGIQDLIIIPGVIDADYTGIIKIMVYTLHPPITIPQGSKIAQIVALSGLWPAGKEVNSEFRGEEGFGSTSPAVLFIQELSKRPQQKLTLSNGLKRINLCLMLDTGADVTIVN</sequence>
<gene>
    <name evidence="4" type="primary">Ervk9_1</name>
    <name evidence="4" type="ORF">CENBEN_R08401</name>
</gene>
<accession>A0A852MER6</accession>
<dbReference type="InterPro" id="IPR051592">
    <property type="entry name" value="HERV-K_Pro_peptidase_A2"/>
</dbReference>
<keyword evidence="5" id="KW-1185">Reference proteome</keyword>
<dbReference type="InterPro" id="IPR029054">
    <property type="entry name" value="dUTPase-like"/>
</dbReference>
<dbReference type="Pfam" id="PF00692">
    <property type="entry name" value="dUTPase"/>
    <property type="match status" value="1"/>
</dbReference>
<evidence type="ECO:0000259" key="3">
    <source>
        <dbReference type="PROSITE" id="PS50175"/>
    </source>
</evidence>
<evidence type="ECO:0000256" key="1">
    <source>
        <dbReference type="ARBA" id="ARBA00022670"/>
    </source>
</evidence>
<dbReference type="PROSITE" id="PS50175">
    <property type="entry name" value="ASP_PROT_RETROV"/>
    <property type="match status" value="1"/>
</dbReference>
<dbReference type="GO" id="GO:0006508">
    <property type="term" value="P:proteolysis"/>
    <property type="evidence" value="ECO:0007669"/>
    <property type="project" value="UniProtKB-KW"/>
</dbReference>
<keyword evidence="2" id="KW-0378">Hydrolase</keyword>
<feature type="domain" description="Peptidase A2" evidence="3">
    <location>
        <begin position="146"/>
        <end position="160"/>
    </location>
</feature>
<dbReference type="EMBL" id="WBNK01002944">
    <property type="protein sequence ID" value="NXX99104.1"/>
    <property type="molecule type" value="Genomic_DNA"/>
</dbReference>
<evidence type="ECO:0000256" key="2">
    <source>
        <dbReference type="ARBA" id="ARBA00022750"/>
    </source>
</evidence>
<keyword evidence="1" id="KW-0645">Protease</keyword>
<dbReference type="AlphaFoldDB" id="A0A852MER6"/>
<dbReference type="InterPro" id="IPR001995">
    <property type="entry name" value="Peptidase_A2_cat"/>
</dbReference>
<dbReference type="Proteomes" id="UP000632886">
    <property type="component" value="Unassembled WGS sequence"/>
</dbReference>
<keyword evidence="2" id="KW-0064">Aspartyl protease</keyword>
<evidence type="ECO:0000313" key="5">
    <source>
        <dbReference type="Proteomes" id="UP000632886"/>
    </source>
</evidence>
<dbReference type="PANTHER" id="PTHR19422">
    <property type="entry name" value="GAG RETROVIRAL POLYPROTEIN"/>
    <property type="match status" value="1"/>
</dbReference>
<dbReference type="GO" id="GO:0004190">
    <property type="term" value="F:aspartic-type endopeptidase activity"/>
    <property type="evidence" value="ECO:0007669"/>
    <property type="project" value="UniProtKB-KW"/>
</dbReference>
<feature type="non-terminal residue" evidence="4">
    <location>
        <position position="160"/>
    </location>
</feature>
<evidence type="ECO:0000313" key="4">
    <source>
        <dbReference type="EMBL" id="NXX99104.1"/>
    </source>
</evidence>
<dbReference type="InterPro" id="IPR036157">
    <property type="entry name" value="dUTPase-like_sf"/>
</dbReference>
<dbReference type="Gene3D" id="2.70.40.10">
    <property type="match status" value="1"/>
</dbReference>
<reference evidence="4 5" key="1">
    <citation type="submission" date="2020-02" db="EMBL/GenBank/DDBJ databases">
        <title>Bird 10,000 Genomes (B10K) Project - Family phase.</title>
        <authorList>
            <person name="Zhang G."/>
        </authorList>
    </citation>
    <scope>NUCLEOTIDE SEQUENCE [LARGE SCALE GENOMIC DNA]</scope>
    <source>
        <strain evidence="4">B10K-DU-017-21</strain>
    </source>
</reference>
<proteinExistence type="predicted"/>
<organism evidence="4 5">
    <name type="scientific">Centropus bengalensis</name>
    <name type="common">lesser coucal</name>
    <dbReference type="NCBI Taxonomy" id="1463675"/>
    <lineage>
        <taxon>Eukaryota</taxon>
        <taxon>Metazoa</taxon>
        <taxon>Chordata</taxon>
        <taxon>Craniata</taxon>
        <taxon>Vertebrata</taxon>
        <taxon>Euteleostomi</taxon>
        <taxon>Archelosauria</taxon>
        <taxon>Archosauria</taxon>
        <taxon>Dinosauria</taxon>
        <taxon>Saurischia</taxon>
        <taxon>Theropoda</taxon>
        <taxon>Coelurosauria</taxon>
        <taxon>Aves</taxon>
        <taxon>Neognathae</taxon>
        <taxon>Neoaves</taxon>
        <taxon>Otidimorphae</taxon>
        <taxon>Cuculiformes</taxon>
        <taxon>Centropidae</taxon>
        <taxon>Centropus</taxon>
    </lineage>
</organism>
<feature type="non-terminal residue" evidence="4">
    <location>
        <position position="1"/>
    </location>
</feature>
<dbReference type="SUPFAM" id="SSF51283">
    <property type="entry name" value="dUTPase-like"/>
    <property type="match status" value="1"/>
</dbReference>
<comment type="caution">
    <text evidence="4">The sequence shown here is derived from an EMBL/GenBank/DDBJ whole genome shotgun (WGS) entry which is preliminary data.</text>
</comment>
<protein>
    <submittedName>
        <fullName evidence="4">POK9 protein</fullName>
    </submittedName>
</protein>